<dbReference type="PANTHER" id="PTHR43434">
    <property type="entry name" value="PHOSPHOGLYCOLATE PHOSPHATASE"/>
    <property type="match status" value="1"/>
</dbReference>
<dbReference type="CDD" id="cd02616">
    <property type="entry name" value="HAD_PPase"/>
    <property type="match status" value="1"/>
</dbReference>
<evidence type="ECO:0000256" key="1">
    <source>
        <dbReference type="ARBA" id="ARBA00022801"/>
    </source>
</evidence>
<evidence type="ECO:0000313" key="3">
    <source>
        <dbReference type="EMBL" id="GAA4065271.1"/>
    </source>
</evidence>
<dbReference type="SFLD" id="SFLDG01135">
    <property type="entry name" value="C1.5.6:_HAD__Beta-PGM__Phospha"/>
    <property type="match status" value="1"/>
</dbReference>
<gene>
    <name evidence="3" type="primary">ppaX</name>
    <name evidence="3" type="ORF">GCM10022410_09670</name>
</gene>
<dbReference type="EMBL" id="BAABDL010000051">
    <property type="protein sequence ID" value="GAA4065271.1"/>
    <property type="molecule type" value="Genomic_DNA"/>
</dbReference>
<dbReference type="InterPro" id="IPR041492">
    <property type="entry name" value="HAD_2"/>
</dbReference>
<dbReference type="InterPro" id="IPR050155">
    <property type="entry name" value="HAD-like_hydrolase_sf"/>
</dbReference>
<dbReference type="NCBIfam" id="TIGR01549">
    <property type="entry name" value="HAD-SF-IA-v1"/>
    <property type="match status" value="1"/>
</dbReference>
<dbReference type="NCBIfam" id="NF009804">
    <property type="entry name" value="PRK13288.1"/>
    <property type="match status" value="1"/>
</dbReference>
<dbReference type="InterPro" id="IPR023198">
    <property type="entry name" value="PGP-like_dom2"/>
</dbReference>
<dbReference type="SUPFAM" id="SSF56784">
    <property type="entry name" value="HAD-like"/>
    <property type="match status" value="1"/>
</dbReference>
<dbReference type="SFLD" id="SFLDS00003">
    <property type="entry name" value="Haloacid_Dehalogenase"/>
    <property type="match status" value="1"/>
</dbReference>
<proteinExistence type="predicted"/>
<keyword evidence="2" id="KW-0460">Magnesium</keyword>
<dbReference type="RefSeq" id="WP_344910923.1">
    <property type="nucleotide sequence ID" value="NZ_BAABDL010000051.1"/>
</dbReference>
<dbReference type="Pfam" id="PF13419">
    <property type="entry name" value="HAD_2"/>
    <property type="match status" value="1"/>
</dbReference>
<keyword evidence="1" id="KW-0378">Hydrolase</keyword>
<dbReference type="NCBIfam" id="TIGR01509">
    <property type="entry name" value="HAD-SF-IA-v3"/>
    <property type="match status" value="1"/>
</dbReference>
<protein>
    <submittedName>
        <fullName evidence="3">Pyrophosphatase PpaX</fullName>
    </submittedName>
</protein>
<dbReference type="InterPro" id="IPR036412">
    <property type="entry name" value="HAD-like_sf"/>
</dbReference>
<name>A0ABP7VEP5_9BACI</name>
<evidence type="ECO:0000313" key="4">
    <source>
        <dbReference type="Proteomes" id="UP001501734"/>
    </source>
</evidence>
<dbReference type="SFLD" id="SFLDG01129">
    <property type="entry name" value="C1.5:_HAD__Beta-PGM__Phosphata"/>
    <property type="match status" value="1"/>
</dbReference>
<dbReference type="Gene3D" id="3.40.50.1000">
    <property type="entry name" value="HAD superfamily/HAD-like"/>
    <property type="match status" value="1"/>
</dbReference>
<reference evidence="4" key="1">
    <citation type="journal article" date="2019" name="Int. J. Syst. Evol. Microbiol.">
        <title>The Global Catalogue of Microorganisms (GCM) 10K type strain sequencing project: providing services to taxonomists for standard genome sequencing and annotation.</title>
        <authorList>
            <consortium name="The Broad Institute Genomics Platform"/>
            <consortium name="The Broad Institute Genome Sequencing Center for Infectious Disease"/>
            <person name="Wu L."/>
            <person name="Ma J."/>
        </authorList>
    </citation>
    <scope>NUCLEOTIDE SEQUENCE [LARGE SCALE GENOMIC DNA]</scope>
    <source>
        <strain evidence="4">JCM 17250</strain>
    </source>
</reference>
<dbReference type="InterPro" id="IPR023214">
    <property type="entry name" value="HAD_sf"/>
</dbReference>
<sequence length="213" mass="23640">MKIDTLLFDLDGTLIDTNPLIIESFLFTIKKHTGQTYTKEAVLPFIGPPLIESMKKIDPNQAEEMMATYIEHNMSNHEGFVHPYPTVVDTIKKLHEKGYKLAIVTTKITENARLGLEITGLAPYFDVVIGLTEVENAKPDPEPIFKALEALGETVDNALMIGDNYHDIEAGQNAGTKTAGVAWAIKGRETLEALKPDYMLEELADLLNILEVD</sequence>
<evidence type="ECO:0000256" key="2">
    <source>
        <dbReference type="ARBA" id="ARBA00022842"/>
    </source>
</evidence>
<dbReference type="Proteomes" id="UP001501734">
    <property type="component" value="Unassembled WGS sequence"/>
</dbReference>
<accession>A0ABP7VEP5</accession>
<organism evidence="3 4">
    <name type="scientific">Amphibacillus indicireducens</name>
    <dbReference type="NCBI Taxonomy" id="1076330"/>
    <lineage>
        <taxon>Bacteria</taxon>
        <taxon>Bacillati</taxon>
        <taxon>Bacillota</taxon>
        <taxon>Bacilli</taxon>
        <taxon>Bacillales</taxon>
        <taxon>Bacillaceae</taxon>
        <taxon>Amphibacillus</taxon>
    </lineage>
</organism>
<dbReference type="Gene3D" id="1.10.150.240">
    <property type="entry name" value="Putative phosphatase, domain 2"/>
    <property type="match status" value="1"/>
</dbReference>
<keyword evidence="4" id="KW-1185">Reference proteome</keyword>
<dbReference type="PANTHER" id="PTHR43434:SF26">
    <property type="entry name" value="PYROPHOSPHATASE PPAX"/>
    <property type="match status" value="1"/>
</dbReference>
<comment type="caution">
    <text evidence="3">The sequence shown here is derived from an EMBL/GenBank/DDBJ whole genome shotgun (WGS) entry which is preliminary data.</text>
</comment>
<dbReference type="InterPro" id="IPR006439">
    <property type="entry name" value="HAD-SF_hydro_IA"/>
</dbReference>